<dbReference type="EMBL" id="ML737547">
    <property type="protein sequence ID" value="KAE8334094.1"/>
    <property type="molecule type" value="Genomic_DNA"/>
</dbReference>
<sequence>MVRRANLGDSSYNSERRMRPEPNRLLREEAPLSVPSENPGLIQIPLQLRPGYTPDGKPAGTDHLAKFPPRTYAENPKLEYSSGTLLDLALAASCFEHIPTSPSHYQRTSYENAGLRQW</sequence>
<gene>
    <name evidence="2" type="ORF">BDV24DRAFT_170643</name>
</gene>
<protein>
    <submittedName>
        <fullName evidence="2">Uncharacterized protein</fullName>
    </submittedName>
</protein>
<name>A0A5N6XLE3_9EURO</name>
<accession>A0A5N6XLE3</accession>
<organism evidence="2">
    <name type="scientific">Aspergillus arachidicola</name>
    <dbReference type="NCBI Taxonomy" id="656916"/>
    <lineage>
        <taxon>Eukaryota</taxon>
        <taxon>Fungi</taxon>
        <taxon>Dikarya</taxon>
        <taxon>Ascomycota</taxon>
        <taxon>Pezizomycotina</taxon>
        <taxon>Eurotiomycetes</taxon>
        <taxon>Eurotiomycetidae</taxon>
        <taxon>Eurotiales</taxon>
        <taxon>Aspergillaceae</taxon>
        <taxon>Aspergillus</taxon>
        <taxon>Aspergillus subgen. Circumdati</taxon>
    </lineage>
</organism>
<dbReference type="AlphaFoldDB" id="A0A5N6XLE3"/>
<proteinExistence type="predicted"/>
<feature type="region of interest" description="Disordered" evidence="1">
    <location>
        <begin position="1"/>
        <end position="40"/>
    </location>
</feature>
<evidence type="ECO:0000313" key="2">
    <source>
        <dbReference type="EMBL" id="KAE8334094.1"/>
    </source>
</evidence>
<reference evidence="2" key="1">
    <citation type="submission" date="2019-04" db="EMBL/GenBank/DDBJ databases">
        <title>Friends and foes A comparative genomics study of 23 Aspergillus species from section Flavi.</title>
        <authorList>
            <consortium name="DOE Joint Genome Institute"/>
            <person name="Kjaerbolling I."/>
            <person name="Vesth T."/>
            <person name="Frisvad J.C."/>
            <person name="Nybo J.L."/>
            <person name="Theobald S."/>
            <person name="Kildgaard S."/>
            <person name="Isbrandt T."/>
            <person name="Kuo A."/>
            <person name="Sato A."/>
            <person name="Lyhne E.K."/>
            <person name="Kogle M.E."/>
            <person name="Wiebenga A."/>
            <person name="Kun R.S."/>
            <person name="Lubbers R.J."/>
            <person name="Makela M.R."/>
            <person name="Barry K."/>
            <person name="Chovatia M."/>
            <person name="Clum A."/>
            <person name="Daum C."/>
            <person name="Haridas S."/>
            <person name="He G."/>
            <person name="LaButti K."/>
            <person name="Lipzen A."/>
            <person name="Mondo S."/>
            <person name="Riley R."/>
            <person name="Salamov A."/>
            <person name="Simmons B.A."/>
            <person name="Magnuson J.K."/>
            <person name="Henrissat B."/>
            <person name="Mortensen U.H."/>
            <person name="Larsen T.O."/>
            <person name="Devries R.P."/>
            <person name="Grigoriev I.V."/>
            <person name="Machida M."/>
            <person name="Baker S.E."/>
            <person name="Andersen M.R."/>
        </authorList>
    </citation>
    <scope>NUCLEOTIDE SEQUENCE</scope>
    <source>
        <strain evidence="2">CBS 117612</strain>
    </source>
</reference>
<evidence type="ECO:0000256" key="1">
    <source>
        <dbReference type="SAM" id="MobiDB-lite"/>
    </source>
</evidence>
<dbReference type="Proteomes" id="UP000325558">
    <property type="component" value="Unassembled WGS sequence"/>
</dbReference>
<feature type="compositionally biased region" description="Basic and acidic residues" evidence="1">
    <location>
        <begin position="14"/>
        <end position="30"/>
    </location>
</feature>